<dbReference type="EMBL" id="SWFT01000008">
    <property type="protein sequence ID" value="KAA8908406.1"/>
    <property type="molecule type" value="Genomic_DNA"/>
</dbReference>
<accession>A0A642UZG5</accession>
<evidence type="ECO:0000259" key="19">
    <source>
        <dbReference type="Pfam" id="PF00534"/>
    </source>
</evidence>
<keyword evidence="6" id="KW-0328">Glycosyltransferase</keyword>
<dbReference type="InterPro" id="IPR001296">
    <property type="entry name" value="Glyco_trans_1"/>
</dbReference>
<evidence type="ECO:0000256" key="10">
    <source>
        <dbReference type="ARBA" id="ARBA00022989"/>
    </source>
</evidence>
<dbReference type="AlphaFoldDB" id="A0A642UZG5"/>
<dbReference type="VEuPathDB" id="FungiDB:DIURU_000195"/>
<dbReference type="Gene3D" id="3.40.50.2000">
    <property type="entry name" value="Glycogen Phosphorylase B"/>
    <property type="match status" value="2"/>
</dbReference>
<evidence type="ECO:0000256" key="14">
    <source>
        <dbReference type="ARBA" id="ARBA00031434"/>
    </source>
</evidence>
<dbReference type="OrthoDB" id="614844at2759"/>
<evidence type="ECO:0000256" key="18">
    <source>
        <dbReference type="SAM" id="Phobius"/>
    </source>
</evidence>
<comment type="catalytic activity">
    <reaction evidence="17">
        <text>an N,N'-diacetylchitobiosyl-diphospho-di-trans,poly-cis-dolichol + GDP-alpha-D-mannose = a beta-D-Man-(1-&gt;4)-beta-D-GlcNAc-(1-&gt;4)-alpha-D-GlcNAc-diphospho-di-trans,poly-cis-dolichol + GDP + H(+)</text>
        <dbReference type="Rhea" id="RHEA:13865"/>
        <dbReference type="Rhea" id="RHEA-COMP:19510"/>
        <dbReference type="Rhea" id="RHEA-COMP:19511"/>
        <dbReference type="ChEBI" id="CHEBI:15378"/>
        <dbReference type="ChEBI" id="CHEBI:57269"/>
        <dbReference type="ChEBI" id="CHEBI:57527"/>
        <dbReference type="ChEBI" id="CHEBI:58189"/>
        <dbReference type="ChEBI" id="CHEBI:58472"/>
        <dbReference type="EC" id="2.4.1.142"/>
    </reaction>
    <physiologicalReaction direction="left-to-right" evidence="17">
        <dbReference type="Rhea" id="RHEA:13866"/>
    </physiologicalReaction>
</comment>
<evidence type="ECO:0000259" key="20">
    <source>
        <dbReference type="Pfam" id="PF13439"/>
    </source>
</evidence>
<proteinExistence type="inferred from homology"/>
<comment type="subcellular location">
    <subcellularLocation>
        <location evidence="1">Endoplasmic reticulum membrane</location>
        <topology evidence="1">Single-pass membrane protein</topology>
    </subcellularLocation>
</comment>
<keyword evidence="7" id="KW-0808">Transferase</keyword>
<dbReference type="InterPro" id="IPR028098">
    <property type="entry name" value="Glyco_trans_4-like_N"/>
</dbReference>
<evidence type="ECO:0000256" key="3">
    <source>
        <dbReference type="ARBA" id="ARBA00006122"/>
    </source>
</evidence>
<gene>
    <name evidence="21" type="ORF">DIURU_000195</name>
</gene>
<dbReference type="GO" id="GO:0005789">
    <property type="term" value="C:endoplasmic reticulum membrane"/>
    <property type="evidence" value="ECO:0007669"/>
    <property type="project" value="UniProtKB-SubCell"/>
</dbReference>
<comment type="similarity">
    <text evidence="3">Belongs to the glycosyltransferase group 1 family.</text>
</comment>
<reference evidence="21 22" key="1">
    <citation type="submission" date="2019-07" db="EMBL/GenBank/DDBJ databases">
        <title>Genome assembly of two rare yeast pathogens: Diutina rugosa and Trichomonascus ciferrii.</title>
        <authorList>
            <person name="Mixao V."/>
            <person name="Saus E."/>
            <person name="Hansen A."/>
            <person name="Lass-Flor C."/>
            <person name="Gabaldon T."/>
        </authorList>
    </citation>
    <scope>NUCLEOTIDE SEQUENCE [LARGE SCALE GENOMIC DNA]</scope>
    <source>
        <strain evidence="21 22">CBS 613</strain>
    </source>
</reference>
<evidence type="ECO:0000256" key="8">
    <source>
        <dbReference type="ARBA" id="ARBA00022692"/>
    </source>
</evidence>
<dbReference type="SUPFAM" id="SSF53756">
    <property type="entry name" value="UDP-Glycosyltransferase/glycogen phosphorylase"/>
    <property type="match status" value="1"/>
</dbReference>
<evidence type="ECO:0000256" key="12">
    <source>
        <dbReference type="ARBA" id="ARBA00024899"/>
    </source>
</evidence>
<dbReference type="OMA" id="CKLIIDW"/>
<evidence type="ECO:0000256" key="5">
    <source>
        <dbReference type="ARBA" id="ARBA00015841"/>
    </source>
</evidence>
<keyword evidence="9" id="KW-0256">Endoplasmic reticulum</keyword>
<dbReference type="UniPathway" id="UPA00378"/>
<dbReference type="GO" id="GO:0004578">
    <property type="term" value="F:chitobiosyldiphosphodolichol beta-mannosyltransferase activity"/>
    <property type="evidence" value="ECO:0007669"/>
    <property type="project" value="UniProtKB-EC"/>
</dbReference>
<evidence type="ECO:0000256" key="17">
    <source>
        <dbReference type="ARBA" id="ARBA00045071"/>
    </source>
</evidence>
<dbReference type="EC" id="2.4.1.142" evidence="4"/>
<evidence type="ECO:0000313" key="22">
    <source>
        <dbReference type="Proteomes" id="UP000449547"/>
    </source>
</evidence>
<evidence type="ECO:0000256" key="16">
    <source>
        <dbReference type="ARBA" id="ARBA00033088"/>
    </source>
</evidence>
<dbReference type="Pfam" id="PF00534">
    <property type="entry name" value="Glycos_transf_1"/>
    <property type="match status" value="1"/>
</dbReference>
<comment type="function">
    <text evidence="12">Participates in the formation of the lipid-linked precursor oligosaccharide for N-glycosylation. Involved in assembling the dolichol-pyrophosphate-GlcNAc(2)-Man(5) intermediate on the cytoplasmic surface of the ER.</text>
</comment>
<evidence type="ECO:0000256" key="6">
    <source>
        <dbReference type="ARBA" id="ARBA00022676"/>
    </source>
</evidence>
<feature type="transmembrane region" description="Helical" evidence="18">
    <location>
        <begin position="12"/>
        <end position="37"/>
    </location>
</feature>
<comment type="pathway">
    <text evidence="2">Protein modification; protein glycosylation.</text>
</comment>
<evidence type="ECO:0000256" key="11">
    <source>
        <dbReference type="ARBA" id="ARBA00023136"/>
    </source>
</evidence>
<sequence length="444" mass="50533">MYVLDNPVFRWIWAHVWYFVGFYCSLPVLAYVVLPFFATKKVHKSRPTVSVMVLGDLGHSPRMCYHARSLSKLGHFVNLCGYVESEPFEFVLDDPYIDVHEIMPIRNVHGLPFALFAAEKLVLQSVRLFKMLLELGDSDYYLIQNPPSIPLVLLVVAYIKLLNRNAKLVIDWHNLNWSILNLRYQNDQHWAVKLLKLYEKWVVAKQSDLHLCVTKSMKRVLIDDFQIPKNRIHVVYDRPAEQINPLEDPKATRAKLFEKYRIDAPENSKLVVSSTSFTPDEDFNVLLDALEKLPEDIGPLVVVVTGKGPLKQQFLSRVRDSKFDPKRLVVTSVWLQAEDYPLMIASADLGVSLHTSSSGVDLPMKILDMFGGGVPVVSVDFPAISELVIHEKNGLVTSPQAMHSALARALTDDQLYHDIKSGAIAESKRKWDANWKPTCIPIFT</sequence>
<feature type="domain" description="Glycosyl transferase family 1" evidence="19">
    <location>
        <begin position="263"/>
        <end position="423"/>
    </location>
</feature>
<evidence type="ECO:0000256" key="2">
    <source>
        <dbReference type="ARBA" id="ARBA00004922"/>
    </source>
</evidence>
<evidence type="ECO:0000256" key="9">
    <source>
        <dbReference type="ARBA" id="ARBA00022824"/>
    </source>
</evidence>
<evidence type="ECO:0000256" key="1">
    <source>
        <dbReference type="ARBA" id="ARBA00004389"/>
    </source>
</evidence>
<dbReference type="InterPro" id="IPR026051">
    <property type="entry name" value="ALG1-like"/>
</dbReference>
<dbReference type="GeneID" id="54778848"/>
<evidence type="ECO:0000313" key="21">
    <source>
        <dbReference type="EMBL" id="KAA8908406.1"/>
    </source>
</evidence>
<dbReference type="Proteomes" id="UP000449547">
    <property type="component" value="Unassembled WGS sequence"/>
</dbReference>
<evidence type="ECO:0000256" key="15">
    <source>
        <dbReference type="ARBA" id="ARBA00031566"/>
    </source>
</evidence>
<evidence type="ECO:0000256" key="7">
    <source>
        <dbReference type="ARBA" id="ARBA00022679"/>
    </source>
</evidence>
<feature type="domain" description="Glycosyltransferase subfamily 4-like N-terminal" evidence="20">
    <location>
        <begin position="65"/>
        <end position="236"/>
    </location>
</feature>
<dbReference type="Pfam" id="PF13439">
    <property type="entry name" value="Glyco_transf_4"/>
    <property type="match status" value="1"/>
</dbReference>
<organism evidence="21 22">
    <name type="scientific">Diutina rugosa</name>
    <name type="common">Yeast</name>
    <name type="synonym">Candida rugosa</name>
    <dbReference type="NCBI Taxonomy" id="5481"/>
    <lineage>
        <taxon>Eukaryota</taxon>
        <taxon>Fungi</taxon>
        <taxon>Dikarya</taxon>
        <taxon>Ascomycota</taxon>
        <taxon>Saccharomycotina</taxon>
        <taxon>Pichiomycetes</taxon>
        <taxon>Debaryomycetaceae</taxon>
        <taxon>Diutina</taxon>
    </lineage>
</organism>
<evidence type="ECO:0000256" key="13">
    <source>
        <dbReference type="ARBA" id="ARBA00030745"/>
    </source>
</evidence>
<dbReference type="PANTHER" id="PTHR13036">
    <property type="entry name" value="BETA1,4 MANNOSYLTRANSFERASE"/>
    <property type="match status" value="1"/>
</dbReference>
<keyword evidence="10 18" id="KW-1133">Transmembrane helix</keyword>
<comment type="caution">
    <text evidence="21">The sequence shown here is derived from an EMBL/GenBank/DDBJ whole genome shotgun (WGS) entry which is preliminary data.</text>
</comment>
<dbReference type="PANTHER" id="PTHR13036:SF0">
    <property type="entry name" value="CHITOBIOSYLDIPHOSPHODOLICHOL BETA-MANNOSYLTRANSFERASE"/>
    <property type="match status" value="1"/>
</dbReference>
<keyword evidence="22" id="KW-1185">Reference proteome</keyword>
<evidence type="ECO:0000256" key="4">
    <source>
        <dbReference type="ARBA" id="ARBA00012611"/>
    </source>
</evidence>
<name>A0A642UZG5_DIURU</name>
<keyword evidence="11 18" id="KW-0472">Membrane</keyword>
<protein>
    <recommendedName>
        <fullName evidence="5">Chitobiosyldiphosphodolichol beta-mannosyltransferase</fullName>
        <ecNumber evidence="4">2.4.1.142</ecNumber>
    </recommendedName>
    <alternativeName>
        <fullName evidence="13">Asparagine-linked glycosylation protein 1</fullName>
    </alternativeName>
    <alternativeName>
        <fullName evidence="15">Beta-1,4-mannosyltransferase</fullName>
    </alternativeName>
    <alternativeName>
        <fullName evidence="16">GDP-Man:GlcNAc2-PP-dolichol mannosyltransferase</fullName>
    </alternativeName>
    <alternativeName>
        <fullName evidence="14">GDP-mannose-dolichol diphosphochitobiose mannosyltransferase</fullName>
    </alternativeName>
</protein>
<dbReference type="RefSeq" id="XP_034015006.1">
    <property type="nucleotide sequence ID" value="XM_034154547.1"/>
</dbReference>
<keyword evidence="8 18" id="KW-0812">Transmembrane</keyword>